<evidence type="ECO:0000256" key="7">
    <source>
        <dbReference type="ARBA" id="ARBA00023065"/>
    </source>
</evidence>
<keyword evidence="5 10" id="KW-0812">Transmembrane</keyword>
<feature type="transmembrane region" description="Helical" evidence="10">
    <location>
        <begin position="412"/>
        <end position="433"/>
    </location>
</feature>
<evidence type="ECO:0000313" key="12">
    <source>
        <dbReference type="Proteomes" id="UP000295096"/>
    </source>
</evidence>
<dbReference type="EMBL" id="SMSJ01000013">
    <property type="protein sequence ID" value="TDH62291.1"/>
    <property type="molecule type" value="Genomic_DNA"/>
</dbReference>
<dbReference type="Pfam" id="PF01554">
    <property type="entry name" value="MatE"/>
    <property type="match status" value="2"/>
</dbReference>
<feature type="transmembrane region" description="Helical" evidence="10">
    <location>
        <begin position="208"/>
        <end position="232"/>
    </location>
</feature>
<dbReference type="GO" id="GO:0006811">
    <property type="term" value="P:monoatomic ion transport"/>
    <property type="evidence" value="ECO:0007669"/>
    <property type="project" value="UniProtKB-KW"/>
</dbReference>
<feature type="transmembrane region" description="Helical" evidence="10">
    <location>
        <begin position="371"/>
        <end position="391"/>
    </location>
</feature>
<keyword evidence="6 10" id="KW-1133">Transmembrane helix</keyword>
<name>A0A4R5QI20_9PROT</name>
<evidence type="ECO:0000256" key="6">
    <source>
        <dbReference type="ARBA" id="ARBA00022989"/>
    </source>
</evidence>
<feature type="transmembrane region" description="Helical" evidence="10">
    <location>
        <begin position="439"/>
        <end position="457"/>
    </location>
</feature>
<dbReference type="GO" id="GO:0042910">
    <property type="term" value="F:xenobiotic transmembrane transporter activity"/>
    <property type="evidence" value="ECO:0007669"/>
    <property type="project" value="InterPro"/>
</dbReference>
<dbReference type="AlphaFoldDB" id="A0A4R5QI20"/>
<evidence type="ECO:0000256" key="3">
    <source>
        <dbReference type="ARBA" id="ARBA00022449"/>
    </source>
</evidence>
<keyword evidence="7" id="KW-0406">Ion transport</keyword>
<feature type="transmembrane region" description="Helical" evidence="10">
    <location>
        <begin position="111"/>
        <end position="129"/>
    </location>
</feature>
<dbReference type="CDD" id="cd13131">
    <property type="entry name" value="MATE_NorM_like"/>
    <property type="match status" value="1"/>
</dbReference>
<evidence type="ECO:0000256" key="1">
    <source>
        <dbReference type="ARBA" id="ARBA00004429"/>
    </source>
</evidence>
<feature type="transmembrane region" description="Helical" evidence="10">
    <location>
        <begin position="269"/>
        <end position="296"/>
    </location>
</feature>
<dbReference type="GO" id="GO:0005886">
    <property type="term" value="C:plasma membrane"/>
    <property type="evidence" value="ECO:0007669"/>
    <property type="project" value="UniProtKB-SubCell"/>
</dbReference>
<dbReference type="InterPro" id="IPR048279">
    <property type="entry name" value="MdtK-like"/>
</dbReference>
<dbReference type="PANTHER" id="PTHR43298:SF2">
    <property type="entry name" value="FMN_FAD EXPORTER YEEO-RELATED"/>
    <property type="match status" value="1"/>
</dbReference>
<reference evidence="11 12" key="1">
    <citation type="journal article" date="2016" name="J. Microbiol.">
        <title>Dankookia rubra gen. nov., sp. nov., an alphaproteobacterium isolated from sediment of a shallow stream.</title>
        <authorList>
            <person name="Kim W.H."/>
            <person name="Kim D.H."/>
            <person name="Kang K."/>
            <person name="Ahn T.Y."/>
        </authorList>
    </citation>
    <scope>NUCLEOTIDE SEQUENCE [LARGE SCALE GENOMIC DNA]</scope>
    <source>
        <strain evidence="11 12">JCM30602</strain>
    </source>
</reference>
<evidence type="ECO:0000256" key="9">
    <source>
        <dbReference type="ARBA" id="ARBA00031636"/>
    </source>
</evidence>
<accession>A0A4R5QI20</accession>
<keyword evidence="3" id="KW-0050">Antiport</keyword>
<comment type="subcellular location">
    <subcellularLocation>
        <location evidence="1">Cell inner membrane</location>
        <topology evidence="1">Multi-pass membrane protein</topology>
    </subcellularLocation>
</comment>
<comment type="caution">
    <text evidence="11">The sequence shown here is derived from an EMBL/GenBank/DDBJ whole genome shotgun (WGS) entry which is preliminary data.</text>
</comment>
<keyword evidence="8 10" id="KW-0472">Membrane</keyword>
<evidence type="ECO:0000313" key="11">
    <source>
        <dbReference type="EMBL" id="TDH62291.1"/>
    </source>
</evidence>
<evidence type="ECO:0000256" key="2">
    <source>
        <dbReference type="ARBA" id="ARBA00022448"/>
    </source>
</evidence>
<dbReference type="InterPro" id="IPR050222">
    <property type="entry name" value="MATE_MdtK"/>
</dbReference>
<feature type="transmembrane region" description="Helical" evidence="10">
    <location>
        <begin position="335"/>
        <end position="359"/>
    </location>
</feature>
<protein>
    <recommendedName>
        <fullName evidence="9">Multidrug-efflux transporter</fullName>
    </recommendedName>
</protein>
<dbReference type="NCBIfam" id="TIGR00797">
    <property type="entry name" value="matE"/>
    <property type="match status" value="1"/>
</dbReference>
<organism evidence="11 12">
    <name type="scientific">Dankookia rubra</name>
    <dbReference type="NCBI Taxonomy" id="1442381"/>
    <lineage>
        <taxon>Bacteria</taxon>
        <taxon>Pseudomonadati</taxon>
        <taxon>Pseudomonadota</taxon>
        <taxon>Alphaproteobacteria</taxon>
        <taxon>Acetobacterales</taxon>
        <taxon>Roseomonadaceae</taxon>
        <taxon>Dankookia</taxon>
    </lineage>
</organism>
<evidence type="ECO:0000256" key="10">
    <source>
        <dbReference type="SAM" id="Phobius"/>
    </source>
</evidence>
<evidence type="ECO:0000256" key="5">
    <source>
        <dbReference type="ARBA" id="ARBA00022692"/>
    </source>
</evidence>
<dbReference type="PIRSF" id="PIRSF006603">
    <property type="entry name" value="DinF"/>
    <property type="match status" value="1"/>
</dbReference>
<keyword evidence="2" id="KW-0813">Transport</keyword>
<sequence length="472" mass="47832">MQAHPIGGITRRPAWLAEAGATLALAWPLALTNLSQHALALTDTVILGWLSTEALAAGTLAANLYWAVMAAPLGTAFAAGPMLAQARGAGRLPGGAGRGWVRQMRRGARSALWAALALLLPSMLLLWFAEPVLLALGQQPHLAALAGTYLRAMMWGLPSFCGFIVLRGFLAAMERPAPALWVAGGGILLNGALCWLLVFGALSWPGLGILGAGIASALANAAMLGGLLGLMARDRVLGRFRLLGRFWRPDLAKLAEVVRLGLPISGSMLLEIGVFSAAAIAMGWFGAVAVAAHAIALQTAGMTFMIPLGIGQAATARVGLFAGAAEPRAAARAGWVAIGLGAGFMLATALLLVVASAPIARGFLGAGDAEAAAAAALGATLLTIAGIFQLADGVQAVAAGALRGLKDTRVPMLLAALGYWGLGMPVGLLLAWQAGFGPVGLWIGLAAGLGCVALLMLRRWRGLSGGAAAAGA</sequence>
<dbReference type="GO" id="GO:0015297">
    <property type="term" value="F:antiporter activity"/>
    <property type="evidence" value="ECO:0007669"/>
    <property type="project" value="UniProtKB-KW"/>
</dbReference>
<dbReference type="PANTHER" id="PTHR43298">
    <property type="entry name" value="MULTIDRUG RESISTANCE PROTEIN NORM-RELATED"/>
    <property type="match status" value="1"/>
</dbReference>
<keyword evidence="4" id="KW-1003">Cell membrane</keyword>
<feature type="transmembrane region" description="Helical" evidence="10">
    <location>
        <begin position="179"/>
        <end position="202"/>
    </location>
</feature>
<proteinExistence type="predicted"/>
<keyword evidence="12" id="KW-1185">Reference proteome</keyword>
<dbReference type="Proteomes" id="UP000295096">
    <property type="component" value="Unassembled WGS sequence"/>
</dbReference>
<dbReference type="OrthoDB" id="9780160at2"/>
<evidence type="ECO:0000256" key="8">
    <source>
        <dbReference type="ARBA" id="ARBA00023136"/>
    </source>
</evidence>
<dbReference type="InterPro" id="IPR002528">
    <property type="entry name" value="MATE_fam"/>
</dbReference>
<feature type="transmembrane region" description="Helical" evidence="10">
    <location>
        <begin position="302"/>
        <end position="323"/>
    </location>
</feature>
<feature type="transmembrane region" description="Helical" evidence="10">
    <location>
        <begin position="149"/>
        <end position="172"/>
    </location>
</feature>
<evidence type="ECO:0000256" key="4">
    <source>
        <dbReference type="ARBA" id="ARBA00022475"/>
    </source>
</evidence>
<gene>
    <name evidence="11" type="ORF">E2C06_12835</name>
</gene>